<proteinExistence type="predicted"/>
<sequence length="116" mass="13323">MLFWNAIYHSTLLLADNNIGPRRDLQLFFCITALLICAIINANNFGNFAVLVSALNRKSTKFQEKLDTVNTATKNMKLPEETQKEVQNYIMSTQSTLEHRNKQNVSKIKLDSFIRT</sequence>
<dbReference type="AlphaFoldDB" id="A0AAD2D3S5"/>
<gene>
    <name evidence="2" type="ORF">ECRASSUSDP1_LOCUS20415</name>
</gene>
<organism evidence="2 3">
    <name type="scientific">Euplotes crassus</name>
    <dbReference type="NCBI Taxonomy" id="5936"/>
    <lineage>
        <taxon>Eukaryota</taxon>
        <taxon>Sar</taxon>
        <taxon>Alveolata</taxon>
        <taxon>Ciliophora</taxon>
        <taxon>Intramacronucleata</taxon>
        <taxon>Spirotrichea</taxon>
        <taxon>Hypotrichia</taxon>
        <taxon>Euplotida</taxon>
        <taxon>Euplotidae</taxon>
        <taxon>Moneuplotes</taxon>
    </lineage>
</organism>
<feature type="transmembrane region" description="Helical" evidence="1">
    <location>
        <begin position="26"/>
        <end position="55"/>
    </location>
</feature>
<accession>A0AAD2D3S5</accession>
<protein>
    <submittedName>
        <fullName evidence="2">Uncharacterized protein</fullName>
    </submittedName>
</protein>
<dbReference type="Gene3D" id="1.10.287.630">
    <property type="entry name" value="Helix hairpin bin"/>
    <property type="match status" value="1"/>
</dbReference>
<evidence type="ECO:0000313" key="2">
    <source>
        <dbReference type="EMBL" id="CAI2379010.1"/>
    </source>
</evidence>
<evidence type="ECO:0000256" key="1">
    <source>
        <dbReference type="SAM" id="Phobius"/>
    </source>
</evidence>
<keyword evidence="1" id="KW-1133">Transmembrane helix</keyword>
<reference evidence="2" key="1">
    <citation type="submission" date="2023-07" db="EMBL/GenBank/DDBJ databases">
        <authorList>
            <consortium name="AG Swart"/>
            <person name="Singh M."/>
            <person name="Singh A."/>
            <person name="Seah K."/>
            <person name="Emmerich C."/>
        </authorList>
    </citation>
    <scope>NUCLEOTIDE SEQUENCE</scope>
    <source>
        <strain evidence="2">DP1</strain>
    </source>
</reference>
<evidence type="ECO:0000313" key="3">
    <source>
        <dbReference type="Proteomes" id="UP001295684"/>
    </source>
</evidence>
<keyword evidence="1" id="KW-0472">Membrane</keyword>
<comment type="caution">
    <text evidence="2">The sequence shown here is derived from an EMBL/GenBank/DDBJ whole genome shotgun (WGS) entry which is preliminary data.</text>
</comment>
<keyword evidence="1" id="KW-0812">Transmembrane</keyword>
<dbReference type="Proteomes" id="UP001295684">
    <property type="component" value="Unassembled WGS sequence"/>
</dbReference>
<dbReference type="EMBL" id="CAMPGE010020813">
    <property type="protein sequence ID" value="CAI2379010.1"/>
    <property type="molecule type" value="Genomic_DNA"/>
</dbReference>
<name>A0AAD2D3S5_EUPCR</name>
<keyword evidence="3" id="KW-1185">Reference proteome</keyword>